<feature type="active site" description="Proton donor" evidence="4">
    <location>
        <position position="263"/>
    </location>
</feature>
<feature type="active site" evidence="4">
    <location>
        <position position="236"/>
    </location>
</feature>
<comment type="similarity">
    <text evidence="1 3">Belongs to the peptidase S33 family.</text>
</comment>
<dbReference type="PIRSF" id="PIRSF005539">
    <property type="entry name" value="Pept_S33_TRI_F1"/>
    <property type="match status" value="1"/>
</dbReference>
<accession>A0A1F7VGT8</accession>
<dbReference type="PRINTS" id="PR00793">
    <property type="entry name" value="PROAMNOPTASE"/>
</dbReference>
<proteinExistence type="inferred from homology"/>
<dbReference type="AlphaFoldDB" id="A0A1F7VGT8"/>
<evidence type="ECO:0000313" key="7">
    <source>
        <dbReference type="Proteomes" id="UP000177750"/>
    </source>
</evidence>
<dbReference type="GO" id="GO:0008233">
    <property type="term" value="F:peptidase activity"/>
    <property type="evidence" value="ECO:0007669"/>
    <property type="project" value="InterPro"/>
</dbReference>
<dbReference type="Gene3D" id="3.40.50.1820">
    <property type="entry name" value="alpha/beta hydrolase"/>
    <property type="match status" value="1"/>
</dbReference>
<feature type="domain" description="AB hydrolase-1" evidence="5">
    <location>
        <begin position="24"/>
        <end position="270"/>
    </location>
</feature>
<dbReference type="EMBL" id="MGEU01000058">
    <property type="protein sequence ID" value="OGL89725.1"/>
    <property type="molecule type" value="Genomic_DNA"/>
</dbReference>
<evidence type="ECO:0000256" key="1">
    <source>
        <dbReference type="ARBA" id="ARBA00010088"/>
    </source>
</evidence>
<keyword evidence="2 3" id="KW-0378">Hydrolase</keyword>
<dbReference type="Proteomes" id="UP000177750">
    <property type="component" value="Unassembled WGS sequence"/>
</dbReference>
<dbReference type="SUPFAM" id="SSF53474">
    <property type="entry name" value="alpha/beta-Hydrolases"/>
    <property type="match status" value="1"/>
</dbReference>
<feature type="active site" description="Nucleophile" evidence="4">
    <location>
        <position position="98"/>
    </location>
</feature>
<name>A0A1F7VGT8_9BACT</name>
<evidence type="ECO:0000313" key="6">
    <source>
        <dbReference type="EMBL" id="OGL89725.1"/>
    </source>
</evidence>
<dbReference type="InterPro" id="IPR005945">
    <property type="entry name" value="Pro_imino_pep"/>
</dbReference>
<comment type="caution">
    <text evidence="6">The sequence shown here is derived from an EMBL/GenBank/DDBJ whole genome shotgun (WGS) entry which is preliminary data.</text>
</comment>
<protein>
    <recommendedName>
        <fullName evidence="5">AB hydrolase-1 domain-containing protein</fullName>
    </recommendedName>
</protein>
<dbReference type="InterPro" id="IPR029058">
    <property type="entry name" value="AB_hydrolase_fold"/>
</dbReference>
<dbReference type="PANTHER" id="PTHR43798">
    <property type="entry name" value="MONOACYLGLYCEROL LIPASE"/>
    <property type="match status" value="1"/>
</dbReference>
<dbReference type="InterPro" id="IPR050266">
    <property type="entry name" value="AB_hydrolase_sf"/>
</dbReference>
<dbReference type="Pfam" id="PF00561">
    <property type="entry name" value="Abhydrolase_1"/>
    <property type="match status" value="1"/>
</dbReference>
<organism evidence="6 7">
    <name type="scientific">Candidatus Uhrbacteria bacterium RIFCSPLOWO2_02_FULL_54_37</name>
    <dbReference type="NCBI Taxonomy" id="1802412"/>
    <lineage>
        <taxon>Bacteria</taxon>
        <taxon>Candidatus Uhriibacteriota</taxon>
    </lineage>
</organism>
<evidence type="ECO:0000259" key="5">
    <source>
        <dbReference type="Pfam" id="PF00561"/>
    </source>
</evidence>
<reference evidence="6 7" key="1">
    <citation type="journal article" date="2016" name="Nat. Commun.">
        <title>Thousands of microbial genomes shed light on interconnected biogeochemical processes in an aquifer system.</title>
        <authorList>
            <person name="Anantharaman K."/>
            <person name="Brown C.T."/>
            <person name="Hug L.A."/>
            <person name="Sharon I."/>
            <person name="Castelle C.J."/>
            <person name="Probst A.J."/>
            <person name="Thomas B.C."/>
            <person name="Singh A."/>
            <person name="Wilkins M.J."/>
            <person name="Karaoz U."/>
            <person name="Brodie E.L."/>
            <person name="Williams K.H."/>
            <person name="Hubbard S.S."/>
            <person name="Banfield J.F."/>
        </authorList>
    </citation>
    <scope>NUCLEOTIDE SEQUENCE [LARGE SCALE GENOMIC DNA]</scope>
</reference>
<dbReference type="NCBIfam" id="TIGR01250">
    <property type="entry name" value="pro_imino_pep_2"/>
    <property type="match status" value="1"/>
</dbReference>
<evidence type="ECO:0000256" key="3">
    <source>
        <dbReference type="PIRNR" id="PIRNR005539"/>
    </source>
</evidence>
<gene>
    <name evidence="6" type="ORF">A3J36_02775</name>
</gene>
<evidence type="ECO:0000256" key="4">
    <source>
        <dbReference type="PIRSR" id="PIRSR005539-1"/>
    </source>
</evidence>
<dbReference type="InterPro" id="IPR002410">
    <property type="entry name" value="Peptidase_S33"/>
</dbReference>
<sequence length="289" mass="33663">MPYLKVTGGKIWYKILGKKTARIPLIIVHGGPGYPSYYLQNLSALARDRQVIVYDQLGCGRSGKSNEKTRWTVRYFVQELEMLVQRLGFQKFNLLGHSWGSFLALSYALKRQSRVNGLILASPYLSTKLWIATMNHYLKNLPRGWGRIIRQSEQSGHTDTVQYKKAVREFHFRHETRFKRDPQSLRLANKHFNAEIYRYMWGPNEYTITGTLKKADLAGQLKKLKMPVLFTCGKYEAADPATVNKFVRLTPHARMAVFSRSAHMPHLKEPKKYFKTIREFLKCTDYVHE</sequence>
<dbReference type="GO" id="GO:0006508">
    <property type="term" value="P:proteolysis"/>
    <property type="evidence" value="ECO:0007669"/>
    <property type="project" value="InterPro"/>
</dbReference>
<evidence type="ECO:0000256" key="2">
    <source>
        <dbReference type="ARBA" id="ARBA00022801"/>
    </source>
</evidence>
<dbReference type="GO" id="GO:0016020">
    <property type="term" value="C:membrane"/>
    <property type="evidence" value="ECO:0007669"/>
    <property type="project" value="TreeGrafter"/>
</dbReference>
<dbReference type="InterPro" id="IPR000073">
    <property type="entry name" value="AB_hydrolase_1"/>
</dbReference>
<dbReference type="PANTHER" id="PTHR43798:SF33">
    <property type="entry name" value="HYDROLASE, PUTATIVE (AFU_ORTHOLOGUE AFUA_2G14860)-RELATED"/>
    <property type="match status" value="1"/>
</dbReference>